<evidence type="ECO:0000256" key="1">
    <source>
        <dbReference type="ARBA" id="ARBA00022723"/>
    </source>
</evidence>
<dbReference type="InterPro" id="IPR039461">
    <property type="entry name" value="Peptidase_M49"/>
</dbReference>
<name>A0ABR3W653_9PEZI</name>
<keyword evidence="1" id="KW-0479">Metal-binding</keyword>
<dbReference type="Gene3D" id="3.30.540.30">
    <property type="match status" value="2"/>
</dbReference>
<evidence type="ECO:0000313" key="3">
    <source>
        <dbReference type="EMBL" id="KAL1854329.1"/>
    </source>
</evidence>
<protein>
    <recommendedName>
        <fullName evidence="5">Dipeptidyl peptidase III</fullName>
    </recommendedName>
</protein>
<reference evidence="3 4" key="1">
    <citation type="journal article" date="2024" name="IMA Fungus">
        <title>IMA Genome - F19 : A genome assembly and annotation guide to empower mycologists, including annotated draft genome sequences of Ceratocystis pirilliformis, Diaporthe australafricana, Fusarium ophioides, Paecilomyces lecythidis, and Sporothrix stenoceras.</title>
        <authorList>
            <person name="Aylward J."/>
            <person name="Wilson A.M."/>
            <person name="Visagie C.M."/>
            <person name="Spraker J."/>
            <person name="Barnes I."/>
            <person name="Buitendag C."/>
            <person name="Ceriani C."/>
            <person name="Del Mar Angel L."/>
            <person name="du Plessis D."/>
            <person name="Fuchs T."/>
            <person name="Gasser K."/>
            <person name="Kramer D."/>
            <person name="Li W."/>
            <person name="Munsamy K."/>
            <person name="Piso A."/>
            <person name="Price J.L."/>
            <person name="Sonnekus B."/>
            <person name="Thomas C."/>
            <person name="van der Nest A."/>
            <person name="van Dijk A."/>
            <person name="van Heerden A."/>
            <person name="van Vuuren N."/>
            <person name="Yilmaz N."/>
            <person name="Duong T.A."/>
            <person name="van der Merwe N.A."/>
            <person name="Wingfield M.J."/>
            <person name="Wingfield B.D."/>
        </authorList>
    </citation>
    <scope>NUCLEOTIDE SEQUENCE [LARGE SCALE GENOMIC DNA]</scope>
    <source>
        <strain evidence="3 4">CMW 18300</strain>
    </source>
</reference>
<dbReference type="EMBL" id="JAWRVE010000141">
    <property type="protein sequence ID" value="KAL1854329.1"/>
    <property type="molecule type" value="Genomic_DNA"/>
</dbReference>
<gene>
    <name evidence="3" type="ORF">Daus18300_011515</name>
</gene>
<dbReference type="PANTHER" id="PTHR23422:SF11">
    <property type="entry name" value="DIPEPTIDYL PEPTIDASE 3"/>
    <property type="match status" value="1"/>
</dbReference>
<comment type="caution">
    <text evidence="3">The sequence shown here is derived from an EMBL/GenBank/DDBJ whole genome shotgun (WGS) entry which is preliminary data.</text>
</comment>
<dbReference type="PANTHER" id="PTHR23422">
    <property type="entry name" value="DIPEPTIDYL PEPTIDASE III-RELATED"/>
    <property type="match status" value="1"/>
</dbReference>
<proteinExistence type="predicted"/>
<keyword evidence="4" id="KW-1185">Reference proteome</keyword>
<organism evidence="3 4">
    <name type="scientific">Diaporthe australafricana</name>
    <dbReference type="NCBI Taxonomy" id="127596"/>
    <lineage>
        <taxon>Eukaryota</taxon>
        <taxon>Fungi</taxon>
        <taxon>Dikarya</taxon>
        <taxon>Ascomycota</taxon>
        <taxon>Pezizomycotina</taxon>
        <taxon>Sordariomycetes</taxon>
        <taxon>Sordariomycetidae</taxon>
        <taxon>Diaporthales</taxon>
        <taxon>Diaporthaceae</taxon>
        <taxon>Diaporthe</taxon>
    </lineage>
</organism>
<evidence type="ECO:0008006" key="5">
    <source>
        <dbReference type="Google" id="ProtNLM"/>
    </source>
</evidence>
<dbReference type="Proteomes" id="UP001583177">
    <property type="component" value="Unassembled WGS sequence"/>
</dbReference>
<dbReference type="Pfam" id="PF03571">
    <property type="entry name" value="Peptidase_M49"/>
    <property type="match status" value="1"/>
</dbReference>
<sequence>MASSLRRVHEATHRVEAGNVFDSLAKDEAEDQQPYRRYVHHLARACWNGGRVMLRQSSPEAEGIFDFILELHRACNGRWESFHDYGVGDEDLDMWLEFAGMFLSALGNFFDDGDRKVIPGISKEALRKMATISPAASTKLEEILDPMTSPQPAMLGYPSDTSQSSYYLGNERIRKVELEAIKKIMDVNNIAPENTRLRKVSRSEESTHEQTVFEILQASSEKDPEPQFLADVNLEGQLSAKLYLCRGDNSEQMAKICADLDEACRYATTNEQKMALSKLVDSFRTGNYEDFRLAHKIWVTDKAPQVEHCMGFLFGYRDPYGARAEWQAAAGIAQSDETSQMRQLVEMSTELIRTLPWAIASENDGKGPFEPSEIDVPDFAIIHVLASVSSTVWEATNITIDDEGKRIGIKSMVYGNRLSLNNSPGRPCHYVHPSENEAYMSAAHIVRHVGTVIHELIGHGTGKLLTETAPGQFNYDPGNPPISPVTGQAVQSWYKPGETWTSVFGKLAPTVEECRAFLMSSYLADNKSILELFGYNQDSVPTADDLTYFAYLQIGVEGLRALRSFNAAQQVWGGDHDQAQFAIFKHILEDGNGVMWIEQDPAAPALFVHVDRSKILSHGKLSIGHMLCKIHVWRSTADVDACRPFYESLSAVDGEYEVWRQIVVSKHEPKWKFVQPNTFLRDDGTIELKEYEPNNVGIIQSFFERDL</sequence>
<evidence type="ECO:0000313" key="4">
    <source>
        <dbReference type="Proteomes" id="UP001583177"/>
    </source>
</evidence>
<accession>A0ABR3W653</accession>
<keyword evidence="2" id="KW-0378">Hydrolase</keyword>
<evidence type="ECO:0000256" key="2">
    <source>
        <dbReference type="ARBA" id="ARBA00022801"/>
    </source>
</evidence>